<keyword evidence="4" id="KW-1185">Reference proteome</keyword>
<feature type="compositionally biased region" description="Acidic residues" evidence="1">
    <location>
        <begin position="340"/>
        <end position="370"/>
    </location>
</feature>
<name>S7ZRT9_PENO1</name>
<feature type="compositionally biased region" description="Polar residues" evidence="1">
    <location>
        <begin position="140"/>
        <end position="159"/>
    </location>
</feature>
<dbReference type="InterPro" id="IPR054256">
    <property type="entry name" value="DUF6987"/>
</dbReference>
<dbReference type="InterPro" id="IPR022124">
    <property type="entry name" value="DUF3659"/>
</dbReference>
<feature type="compositionally biased region" description="Acidic residues" evidence="1">
    <location>
        <begin position="420"/>
        <end position="438"/>
    </location>
</feature>
<feature type="compositionally biased region" description="Basic and acidic residues" evidence="1">
    <location>
        <begin position="405"/>
        <end position="419"/>
    </location>
</feature>
<feature type="domain" description="DUF6987" evidence="2">
    <location>
        <begin position="983"/>
        <end position="1181"/>
    </location>
</feature>
<dbReference type="PANTHER" id="PTHR39461:SF1">
    <property type="entry name" value="LEA DOMAIN PROTEIN (AFU_ORTHOLOGUE AFUA_8G04920)"/>
    <property type="match status" value="1"/>
</dbReference>
<gene>
    <name evidence="3" type="ORF">PDE_06351</name>
</gene>
<organism evidence="3 4">
    <name type="scientific">Penicillium oxalicum (strain 114-2 / CGMCC 5302)</name>
    <name type="common">Penicillium decumbens</name>
    <dbReference type="NCBI Taxonomy" id="933388"/>
    <lineage>
        <taxon>Eukaryota</taxon>
        <taxon>Fungi</taxon>
        <taxon>Dikarya</taxon>
        <taxon>Ascomycota</taxon>
        <taxon>Pezizomycotina</taxon>
        <taxon>Eurotiomycetes</taxon>
        <taxon>Eurotiomycetidae</taxon>
        <taxon>Eurotiales</taxon>
        <taxon>Aspergillaceae</taxon>
        <taxon>Penicillium</taxon>
    </lineage>
</organism>
<dbReference type="EMBL" id="KB644413">
    <property type="protein sequence ID" value="EPS31396.1"/>
    <property type="molecule type" value="Genomic_DNA"/>
</dbReference>
<sequence length="1192" mass="126150">MSAVAKGSPKVGSKTGSPAKLRKVSGSSAPSKAGSDSPAQTVKNVKETPSKQVKKTPRKLTPKAPQSIQEDTADDVSVPETPSPKSKKKKAPLAEQRRPSSQPDDVASQASGSAAPLKKSASGLTKKAKSLTGKAKDTAQETTEQVSNTAQDTASQAKETASKGAEEGVTNNLPLDLSALKGLEVADGGMILGKDGNPLGKVVEGDPEDLVGQTVGEDGEIFDEDGDLIGRVDILHDLEDQANSVADDAQSKASGAKNVITDLAQLEGLPVSDGGVIKNSAGQIVGKIVEGDPEDLIGYTLNDDGEVVDDDGDAIGRVELLPVEEQEKNLNDGLDNATEQADEEEDEEDDDEDYEDAKDNDAVDDAEDAADAVPGAEKAKETAEDAAEEADDAASDVDGEGAVDTAKDGVEGAADKAEDAAGEAEDAADEAAEAAPDVDEAKETTEDAVDGAQEAADGAADEAEEEVEEGMRIPDIDTLEGLTCNKRGYVIDPNTNKPIGELIEGDAKKISRLKAKLDEKGQFWDNRGNVIGKVKALPVEDGDDEEGPFAGLEGLVVAEEGWVVDENQTRVGKLVEGDAKKLLGRGVDEDGEILDRNGSVIGRAERYDEPEPEPEPEEVKPDLSVLDGKRCNKAGYVIGDEGFPIARVVEGNPKELAGKKIYDGEIYDGKKLIGRVELIPEDELESKPEGPFAGMETLFVNKEGFVEDEDGTIVGKLVEGDAKKLRGRAVDEDGEITDKYGNVKGRAEPYEPPEEEAPEEADLSLLEGKVVNKSGKVVDPATGAVFGRVVEGGKGLAGRKVDGKGQIWGDNGQIIGRAELIPGAEQDKAEGPFYGFDNAEVGKDGVVVDSGRIIGRLIDGDAKRLLGRKVDEDGDVLDKNGNTIGKAERWEPEEKKRDVNPMSGRKVNKEGEVRDADGNLIGKLTSGNLATLIGKEIDDNGFVVDNDGNRLGECTLLENIPEPEPEEPEEEVEEEGPSAEEQEAQAKAEQDRQLAEKMITIMRQTLDQVKPVCKQITDLVEKADRTPKDELDEEKLVKDVKPLLEEGGRILQECNGSIRALDPDGRIAATAKARAASREGTPEEYQLADLLKELTETVVKTIDNGKKRIADMPHAKKKLNPLWGLLSEPLFQIIAAVGLLLNGVLTLLGRLLDGLGLGGLLNNVLGGLGLDKLLGGLGLGSITDALGLTGKK</sequence>
<dbReference type="STRING" id="933388.S7ZRT9"/>
<dbReference type="Pfam" id="PF12396">
    <property type="entry name" value="DUF3659"/>
    <property type="match status" value="9"/>
</dbReference>
<feature type="compositionally biased region" description="Basic and acidic residues" evidence="1">
    <location>
        <begin position="886"/>
        <end position="899"/>
    </location>
</feature>
<feature type="region of interest" description="Disordered" evidence="1">
    <location>
        <begin position="1"/>
        <end position="172"/>
    </location>
</feature>
<dbReference type="AlphaFoldDB" id="S7ZRT9"/>
<reference evidence="3 4" key="1">
    <citation type="journal article" date="2013" name="PLoS ONE">
        <title>Genomic and secretomic analyses reveal unique features of the lignocellulolytic enzyme system of Penicillium decumbens.</title>
        <authorList>
            <person name="Liu G."/>
            <person name="Zhang L."/>
            <person name="Wei X."/>
            <person name="Zou G."/>
            <person name="Qin Y."/>
            <person name="Ma L."/>
            <person name="Li J."/>
            <person name="Zheng H."/>
            <person name="Wang S."/>
            <person name="Wang C."/>
            <person name="Xun L."/>
            <person name="Zhao G.-P."/>
            <person name="Zhou Z."/>
            <person name="Qu Y."/>
        </authorList>
    </citation>
    <scope>NUCLEOTIDE SEQUENCE [LARGE SCALE GENOMIC DNA]</scope>
    <source>
        <strain evidence="4">114-2 / CGMCC 5302</strain>
    </source>
</reference>
<feature type="compositionally biased region" description="Acidic residues" evidence="1">
    <location>
        <begin position="961"/>
        <end position="983"/>
    </location>
</feature>
<dbReference type="Proteomes" id="UP000019376">
    <property type="component" value="Unassembled WGS sequence"/>
</dbReference>
<feature type="compositionally biased region" description="Polar residues" evidence="1">
    <location>
        <begin position="99"/>
        <end position="112"/>
    </location>
</feature>
<dbReference type="PANTHER" id="PTHR39461">
    <property type="entry name" value="LEA DOMAIN PROTEIN (AFU_ORTHOLOGUE AFUA_8G04920)"/>
    <property type="match status" value="1"/>
</dbReference>
<feature type="compositionally biased region" description="Basic residues" evidence="1">
    <location>
        <begin position="52"/>
        <end position="61"/>
    </location>
</feature>
<dbReference type="Pfam" id="PF22485">
    <property type="entry name" value="DUF6987"/>
    <property type="match status" value="1"/>
</dbReference>
<dbReference type="HOGENOM" id="CLU_002822_0_0_1"/>
<evidence type="ECO:0000259" key="2">
    <source>
        <dbReference type="Pfam" id="PF22485"/>
    </source>
</evidence>
<evidence type="ECO:0000256" key="1">
    <source>
        <dbReference type="SAM" id="MobiDB-lite"/>
    </source>
</evidence>
<dbReference type="eggNOG" id="ENOG502RX51">
    <property type="taxonomic scope" value="Eukaryota"/>
</dbReference>
<feature type="region of interest" description="Disordered" evidence="1">
    <location>
        <begin position="882"/>
        <end position="905"/>
    </location>
</feature>
<protein>
    <recommendedName>
        <fullName evidence="2">DUF6987 domain-containing protein</fullName>
    </recommendedName>
</protein>
<feature type="compositionally biased region" description="Acidic residues" evidence="1">
    <location>
        <begin position="459"/>
        <end position="468"/>
    </location>
</feature>
<dbReference type="OrthoDB" id="3937590at2759"/>
<proteinExistence type="predicted"/>
<feature type="region of interest" description="Disordered" evidence="1">
    <location>
        <begin position="598"/>
        <end position="621"/>
    </location>
</feature>
<feature type="compositionally biased region" description="Acidic residues" evidence="1">
    <location>
        <begin position="384"/>
        <end position="401"/>
    </location>
</feature>
<evidence type="ECO:0000313" key="4">
    <source>
        <dbReference type="Proteomes" id="UP000019376"/>
    </source>
</evidence>
<dbReference type="PhylomeDB" id="S7ZRT9"/>
<feature type="region of interest" description="Disordered" evidence="1">
    <location>
        <begin position="957"/>
        <end position="992"/>
    </location>
</feature>
<feature type="region of interest" description="Disordered" evidence="1">
    <location>
        <begin position="322"/>
        <end position="476"/>
    </location>
</feature>
<evidence type="ECO:0000313" key="3">
    <source>
        <dbReference type="EMBL" id="EPS31396.1"/>
    </source>
</evidence>
<accession>S7ZRT9</accession>